<evidence type="ECO:0000259" key="1">
    <source>
        <dbReference type="Pfam" id="PF13354"/>
    </source>
</evidence>
<comment type="caution">
    <text evidence="2">The sequence shown here is derived from an EMBL/GenBank/DDBJ whole genome shotgun (WGS) entry which is preliminary data.</text>
</comment>
<dbReference type="PANTHER" id="PTHR35333:SF3">
    <property type="entry name" value="BETA-LACTAMASE-TYPE TRANSPEPTIDASE FOLD CONTAINING PROTEIN"/>
    <property type="match status" value="1"/>
</dbReference>
<dbReference type="Proteomes" id="UP001275436">
    <property type="component" value="Unassembled WGS sequence"/>
</dbReference>
<proteinExistence type="predicted"/>
<dbReference type="PANTHER" id="PTHR35333">
    <property type="entry name" value="BETA-LACTAMASE"/>
    <property type="match status" value="1"/>
</dbReference>
<dbReference type="SUPFAM" id="SSF56601">
    <property type="entry name" value="beta-lactamase/transpeptidase-like"/>
    <property type="match status" value="1"/>
</dbReference>
<accession>A0ABQ5TMR3</accession>
<dbReference type="InterPro" id="IPR012338">
    <property type="entry name" value="Beta-lactam/transpept-like"/>
</dbReference>
<feature type="domain" description="Beta-lactamase class A catalytic" evidence="1">
    <location>
        <begin position="32"/>
        <end position="235"/>
    </location>
</feature>
<evidence type="ECO:0000313" key="3">
    <source>
        <dbReference type="Proteomes" id="UP001275436"/>
    </source>
</evidence>
<organism evidence="2 3">
    <name type="scientific">Oceanobacillus kimchii</name>
    <dbReference type="NCBI Taxonomy" id="746691"/>
    <lineage>
        <taxon>Bacteria</taxon>
        <taxon>Bacillati</taxon>
        <taxon>Bacillota</taxon>
        <taxon>Bacilli</taxon>
        <taxon>Bacillales</taxon>
        <taxon>Bacillaceae</taxon>
        <taxon>Oceanobacillus</taxon>
    </lineage>
</organism>
<evidence type="ECO:0000313" key="2">
    <source>
        <dbReference type="EMBL" id="GLO67760.1"/>
    </source>
</evidence>
<dbReference type="InterPro" id="IPR000871">
    <property type="entry name" value="Beta-lactam_class-A"/>
</dbReference>
<keyword evidence="2" id="KW-0378">Hydrolase</keyword>
<gene>
    <name evidence="2" type="ORF">MACH08_35440</name>
</gene>
<dbReference type="RefSeq" id="WP_215064329.1">
    <property type="nucleotide sequence ID" value="NZ_BSKO01000001.1"/>
</dbReference>
<dbReference type="GO" id="GO:0016787">
    <property type="term" value="F:hydrolase activity"/>
    <property type="evidence" value="ECO:0007669"/>
    <property type="project" value="UniProtKB-KW"/>
</dbReference>
<keyword evidence="3" id="KW-1185">Reference proteome</keyword>
<name>A0ABQ5TMR3_9BACI</name>
<dbReference type="Pfam" id="PF13354">
    <property type="entry name" value="Beta-lactamase2"/>
    <property type="match status" value="1"/>
</dbReference>
<dbReference type="Gene3D" id="3.40.710.10">
    <property type="entry name" value="DD-peptidase/beta-lactamase superfamily"/>
    <property type="match status" value="1"/>
</dbReference>
<dbReference type="InterPro" id="IPR045155">
    <property type="entry name" value="Beta-lactam_cat"/>
</dbReference>
<sequence length="264" mass="29718">MSLKYIERSLSAIKPAPPVSVSVILKNNTGIICSKETKQMRSASIIKLFILASAYHFKEIGKLSLTEKIRISTNGHVKGSGVISYLTEISFLTYQQLLELMIIVSDNTASNYLIDRLGISNIQAFIESLGCQQTRLERKFMDVEAQKLGKENVTSALDVLRLFDIFTEKNNFLGENSQQHILHILNNQQFNSKLTAFTEYNPLVTSYHKTGELKGVEHDAAIFLQNNKFLKVVVLTEGWENNGDGQAFIASFGKVLHRFLQQDV</sequence>
<dbReference type="EMBL" id="BSKO01000001">
    <property type="protein sequence ID" value="GLO67760.1"/>
    <property type="molecule type" value="Genomic_DNA"/>
</dbReference>
<reference evidence="2 3" key="1">
    <citation type="submission" date="2023-02" db="EMBL/GenBank/DDBJ databases">
        <title>Oceanobacillus kimchii IFOP_LL358 isolated form Alexandrium catenella lab strain.</title>
        <authorList>
            <person name="Gajardo G."/>
            <person name="Ueki S."/>
            <person name="Maruyama F."/>
        </authorList>
    </citation>
    <scope>NUCLEOTIDE SEQUENCE [LARGE SCALE GENOMIC DNA]</scope>
    <source>
        <strain evidence="2 3">IFOP_LL358</strain>
    </source>
</reference>
<protein>
    <submittedName>
        <fullName evidence="2">Serine hydrolase</fullName>
    </submittedName>
</protein>